<dbReference type="PANTHER" id="PTHR10696:SF51">
    <property type="entry name" value="TRIMETHYLLYSINE DIOXYGENASE, MITOCHONDRIAL"/>
    <property type="match status" value="1"/>
</dbReference>
<dbReference type="Proteomes" id="UP000030746">
    <property type="component" value="Unassembled WGS sequence"/>
</dbReference>
<gene>
    <name evidence="12" type="ORF">LOTGIDRAFT_216511</name>
</gene>
<dbReference type="GO" id="GO:0045329">
    <property type="term" value="P:carnitine biosynthetic process"/>
    <property type="evidence" value="ECO:0007669"/>
    <property type="project" value="UniProtKB-UniPathway"/>
</dbReference>
<dbReference type="FunFam" id="3.60.130.10:FF:000001">
    <property type="entry name" value="Trimethyllysine dioxygenase, mitochondrial"/>
    <property type="match status" value="1"/>
</dbReference>
<dbReference type="OrthoDB" id="408743at2759"/>
<dbReference type="Gene3D" id="3.60.130.10">
    <property type="entry name" value="Clavaminate synthase-like"/>
    <property type="match status" value="1"/>
</dbReference>
<dbReference type="PANTHER" id="PTHR10696">
    <property type="entry name" value="GAMMA-BUTYROBETAINE HYDROXYLASE-RELATED"/>
    <property type="match status" value="1"/>
</dbReference>
<dbReference type="RefSeq" id="XP_009056537.1">
    <property type="nucleotide sequence ID" value="XM_009058289.1"/>
</dbReference>
<keyword evidence="7" id="KW-0124">Carnitine biosynthesis</keyword>
<dbReference type="OMA" id="KYKWGFC"/>
<evidence type="ECO:0000313" key="12">
    <source>
        <dbReference type="EMBL" id="ESO92851.1"/>
    </source>
</evidence>
<keyword evidence="10" id="KW-0408">Iron</keyword>
<keyword evidence="9" id="KW-0560">Oxidoreductase</keyword>
<keyword evidence="6" id="KW-0479">Metal-binding</keyword>
<evidence type="ECO:0000256" key="10">
    <source>
        <dbReference type="ARBA" id="ARBA00023004"/>
    </source>
</evidence>
<dbReference type="UniPathway" id="UPA00118"/>
<dbReference type="GO" id="GO:0050353">
    <property type="term" value="F:trimethyllysine dioxygenase activity"/>
    <property type="evidence" value="ECO:0007669"/>
    <property type="project" value="InterPro"/>
</dbReference>
<dbReference type="GeneID" id="20246642"/>
<keyword evidence="13" id="KW-1185">Reference proteome</keyword>
<dbReference type="GO" id="GO:0005506">
    <property type="term" value="F:iron ion binding"/>
    <property type="evidence" value="ECO:0007669"/>
    <property type="project" value="InterPro"/>
</dbReference>
<dbReference type="HOGENOM" id="CLU_021859_2_0_1"/>
<sequence length="300" mass="34508">MLYTGKDGHKTTYKREWLIENSYCDKRSEMVTPTYWSSNQMKNKFPVMNYNDHNTENGLKSSIKNLLRYGFTVVDGVPLSKQDTKNVAERICFILDTVFGKLWSFTSDGERADTAYTNDGIGAHTDTSYFTNPAGVQFLHCLEHTGEGGSTLLVDGHNAAYQVLDESPEDFNILTETIVPHEYIDKKLKDHYYSTGTVLSLCPLTKKLQNIRFNRYDMAPLITIPPEKINKFYTAYNRLESRIICSSNELWFQLQPGMVLFFDNWRLLHGRSGFTGRREMCGGYLGKDDLSSVHRRFHLL</sequence>
<dbReference type="SUPFAM" id="SSF51197">
    <property type="entry name" value="Clavaminate synthase-like"/>
    <property type="match status" value="1"/>
</dbReference>
<evidence type="ECO:0000256" key="6">
    <source>
        <dbReference type="ARBA" id="ARBA00022723"/>
    </source>
</evidence>
<dbReference type="CDD" id="cd00250">
    <property type="entry name" value="CAS_like"/>
    <property type="match status" value="1"/>
</dbReference>
<dbReference type="STRING" id="225164.V4AHJ8"/>
<evidence type="ECO:0000256" key="3">
    <source>
        <dbReference type="ARBA" id="ARBA00005022"/>
    </source>
</evidence>
<evidence type="ECO:0000256" key="8">
    <source>
        <dbReference type="ARBA" id="ARBA00022964"/>
    </source>
</evidence>
<comment type="pathway">
    <text evidence="3">Amine and polyamine biosynthesis; carnitine biosynthesis.</text>
</comment>
<dbReference type="InterPro" id="IPR012776">
    <property type="entry name" value="Trimethyllysine_dOase"/>
</dbReference>
<dbReference type="GO" id="GO:0005739">
    <property type="term" value="C:mitochondrion"/>
    <property type="evidence" value="ECO:0007669"/>
    <property type="project" value="TreeGrafter"/>
</dbReference>
<dbReference type="InterPro" id="IPR003819">
    <property type="entry name" value="TauD/TfdA-like"/>
</dbReference>
<evidence type="ECO:0000256" key="2">
    <source>
        <dbReference type="ARBA" id="ARBA00001961"/>
    </source>
</evidence>
<comment type="similarity">
    <text evidence="4">Belongs to the gamma-BBH/TMLD family.</text>
</comment>
<dbReference type="CTD" id="20246642"/>
<evidence type="ECO:0000259" key="11">
    <source>
        <dbReference type="Pfam" id="PF02668"/>
    </source>
</evidence>
<dbReference type="EMBL" id="KB202014">
    <property type="protein sequence ID" value="ESO92851.1"/>
    <property type="molecule type" value="Genomic_DNA"/>
</dbReference>
<dbReference type="Pfam" id="PF02668">
    <property type="entry name" value="TauD"/>
    <property type="match status" value="1"/>
</dbReference>
<name>V4AHJ8_LOTGI</name>
<keyword evidence="8" id="KW-0223">Dioxygenase</keyword>
<evidence type="ECO:0000256" key="1">
    <source>
        <dbReference type="ARBA" id="ARBA00001954"/>
    </source>
</evidence>
<dbReference type="AlphaFoldDB" id="V4AHJ8"/>
<comment type="cofactor">
    <cofactor evidence="1">
        <name>Fe(2+)</name>
        <dbReference type="ChEBI" id="CHEBI:29033"/>
    </cofactor>
</comment>
<reference evidence="12 13" key="1">
    <citation type="journal article" date="2013" name="Nature">
        <title>Insights into bilaterian evolution from three spiralian genomes.</title>
        <authorList>
            <person name="Simakov O."/>
            <person name="Marletaz F."/>
            <person name="Cho S.J."/>
            <person name="Edsinger-Gonzales E."/>
            <person name="Havlak P."/>
            <person name="Hellsten U."/>
            <person name="Kuo D.H."/>
            <person name="Larsson T."/>
            <person name="Lv J."/>
            <person name="Arendt D."/>
            <person name="Savage R."/>
            <person name="Osoegawa K."/>
            <person name="de Jong P."/>
            <person name="Grimwood J."/>
            <person name="Chapman J.A."/>
            <person name="Shapiro H."/>
            <person name="Aerts A."/>
            <person name="Otillar R.P."/>
            <person name="Terry A.Y."/>
            <person name="Boore J.L."/>
            <person name="Grigoriev I.V."/>
            <person name="Lindberg D.R."/>
            <person name="Seaver E.C."/>
            <person name="Weisblat D.A."/>
            <person name="Putnam N.H."/>
            <person name="Rokhsar D.S."/>
        </authorList>
    </citation>
    <scope>NUCLEOTIDE SEQUENCE [LARGE SCALE GENOMIC DNA]</scope>
</reference>
<organism evidence="12 13">
    <name type="scientific">Lottia gigantea</name>
    <name type="common">Giant owl limpet</name>
    <dbReference type="NCBI Taxonomy" id="225164"/>
    <lineage>
        <taxon>Eukaryota</taxon>
        <taxon>Metazoa</taxon>
        <taxon>Spiralia</taxon>
        <taxon>Lophotrochozoa</taxon>
        <taxon>Mollusca</taxon>
        <taxon>Gastropoda</taxon>
        <taxon>Patellogastropoda</taxon>
        <taxon>Lottioidea</taxon>
        <taxon>Lottiidae</taxon>
        <taxon>Lottia</taxon>
    </lineage>
</organism>
<comment type="cofactor">
    <cofactor evidence="2">
        <name>L-ascorbate</name>
        <dbReference type="ChEBI" id="CHEBI:38290"/>
    </cofactor>
</comment>
<protein>
    <recommendedName>
        <fullName evidence="5">Trimethyllysine dioxygenase, mitochondrial</fullName>
    </recommendedName>
</protein>
<dbReference type="KEGG" id="lgi:LOTGIDRAFT_216511"/>
<dbReference type="InterPro" id="IPR050411">
    <property type="entry name" value="AlphaKG_dependent_hydroxylases"/>
</dbReference>
<proteinExistence type="inferred from homology"/>
<dbReference type="InterPro" id="IPR042098">
    <property type="entry name" value="TauD-like_sf"/>
</dbReference>
<accession>V4AHJ8</accession>
<dbReference type="NCBIfam" id="TIGR02410">
    <property type="entry name" value="carnitine_TMLD"/>
    <property type="match status" value="1"/>
</dbReference>
<evidence type="ECO:0000256" key="9">
    <source>
        <dbReference type="ARBA" id="ARBA00023002"/>
    </source>
</evidence>
<evidence type="ECO:0000256" key="5">
    <source>
        <dbReference type="ARBA" id="ARBA00016835"/>
    </source>
</evidence>
<evidence type="ECO:0000313" key="13">
    <source>
        <dbReference type="Proteomes" id="UP000030746"/>
    </source>
</evidence>
<feature type="domain" description="TauD/TfdA-like" evidence="11">
    <location>
        <begin position="55"/>
        <end position="284"/>
    </location>
</feature>
<evidence type="ECO:0000256" key="4">
    <source>
        <dbReference type="ARBA" id="ARBA00008654"/>
    </source>
</evidence>
<evidence type="ECO:0000256" key="7">
    <source>
        <dbReference type="ARBA" id="ARBA00022873"/>
    </source>
</evidence>